<keyword evidence="3" id="KW-1185">Reference proteome</keyword>
<gene>
    <name evidence="2" type="ORF">NUU61_002179</name>
</gene>
<dbReference type="PANTHER" id="PTHR42032">
    <property type="entry name" value="YALI0E30679P"/>
    <property type="match status" value="1"/>
</dbReference>
<organism evidence="2 3">
    <name type="scientific">Penicillium alfredii</name>
    <dbReference type="NCBI Taxonomy" id="1506179"/>
    <lineage>
        <taxon>Eukaryota</taxon>
        <taxon>Fungi</taxon>
        <taxon>Dikarya</taxon>
        <taxon>Ascomycota</taxon>
        <taxon>Pezizomycotina</taxon>
        <taxon>Eurotiomycetes</taxon>
        <taxon>Eurotiomycetidae</taxon>
        <taxon>Eurotiales</taxon>
        <taxon>Aspergillaceae</taxon>
        <taxon>Penicillium</taxon>
    </lineage>
</organism>
<dbReference type="Proteomes" id="UP001141434">
    <property type="component" value="Unassembled WGS sequence"/>
</dbReference>
<dbReference type="PANTHER" id="PTHR42032:SF1">
    <property type="entry name" value="YALI0E30679P"/>
    <property type="match status" value="1"/>
</dbReference>
<accession>A0A9W9FR72</accession>
<dbReference type="OrthoDB" id="5422510at2759"/>
<comment type="caution">
    <text evidence="2">The sequence shown here is derived from an EMBL/GenBank/DDBJ whole genome shotgun (WGS) entry which is preliminary data.</text>
</comment>
<name>A0A9W9FR72_9EURO</name>
<dbReference type="EMBL" id="JAPMSZ010000004">
    <property type="protein sequence ID" value="KAJ5104832.1"/>
    <property type="molecule type" value="Genomic_DNA"/>
</dbReference>
<evidence type="ECO:0000313" key="3">
    <source>
        <dbReference type="Proteomes" id="UP001141434"/>
    </source>
</evidence>
<feature type="region of interest" description="Disordered" evidence="1">
    <location>
        <begin position="455"/>
        <end position="509"/>
    </location>
</feature>
<protein>
    <submittedName>
        <fullName evidence="2">Uncharacterized protein</fullName>
    </submittedName>
</protein>
<reference evidence="2" key="1">
    <citation type="submission" date="2022-11" db="EMBL/GenBank/DDBJ databases">
        <authorList>
            <person name="Petersen C."/>
        </authorList>
    </citation>
    <scope>NUCLEOTIDE SEQUENCE</scope>
    <source>
        <strain evidence="2">IBT 34128</strain>
    </source>
</reference>
<proteinExistence type="predicted"/>
<dbReference type="RefSeq" id="XP_056513828.1">
    <property type="nucleotide sequence ID" value="XM_056652761.1"/>
</dbReference>
<feature type="compositionally biased region" description="Polar residues" evidence="1">
    <location>
        <begin position="189"/>
        <end position="206"/>
    </location>
</feature>
<evidence type="ECO:0000313" key="2">
    <source>
        <dbReference type="EMBL" id="KAJ5104832.1"/>
    </source>
</evidence>
<feature type="region of interest" description="Disordered" evidence="1">
    <location>
        <begin position="185"/>
        <end position="206"/>
    </location>
</feature>
<feature type="region of interest" description="Disordered" evidence="1">
    <location>
        <begin position="319"/>
        <end position="339"/>
    </location>
</feature>
<sequence>MTSPPISLRIGHVLKCSLFPRPFAMADPPSIARGMSAPLNTLRRRGIPSRAATFADGANWPSPRRNSTLSDSISEARNSIRSSTDDLFLPRVPTAEAPLSTDESHWHSAPLALALLPAIAGVFFHDGSSFVTDVTLLVLAAIFLNWSVRLPWDWYRSAQAVRQEDSGFQAVTDDTIEIELEEDEATDAGDNSQQHKPSPQHTAATSASKELQIHELAALASCFVFPAVGSWLLHAIRSSLSRPSEGLVSNYNLTIFLLASEVRPVAHLLKLVQARTLHLQRVAASASFNDPVDPGTVQDLTKRLEELEAHVAETTAVRLASSMSEPTQSPSSPHGLGDSPALAAQAVAEARQALQPDIEALNRAMRRYEKRTAVTALQTDTRLQQLEAQTRDAIALAAAAQRSIASRRPSYAFTLIDWACACLVVPAQLALSIFSLPGRVASRCLLAARRMLGRPAQAAPQPRSKKAKGKAPQGYADSQLRSQSPPPRRAPALLPLSRQSAGSVRVASG</sequence>
<dbReference type="GeneID" id="81391929"/>
<reference evidence="2" key="2">
    <citation type="journal article" date="2023" name="IMA Fungus">
        <title>Comparative genomic study of the Penicillium genus elucidates a diverse pangenome and 15 lateral gene transfer events.</title>
        <authorList>
            <person name="Petersen C."/>
            <person name="Sorensen T."/>
            <person name="Nielsen M.R."/>
            <person name="Sondergaard T.E."/>
            <person name="Sorensen J.L."/>
            <person name="Fitzpatrick D.A."/>
            <person name="Frisvad J.C."/>
            <person name="Nielsen K.L."/>
        </authorList>
    </citation>
    <scope>NUCLEOTIDE SEQUENCE</scope>
    <source>
        <strain evidence="2">IBT 34128</strain>
    </source>
</reference>
<dbReference type="AlphaFoldDB" id="A0A9W9FR72"/>
<feature type="compositionally biased region" description="Low complexity" evidence="1">
    <location>
        <begin position="321"/>
        <end position="333"/>
    </location>
</feature>
<evidence type="ECO:0000256" key="1">
    <source>
        <dbReference type="SAM" id="MobiDB-lite"/>
    </source>
</evidence>
<feature type="compositionally biased region" description="Low complexity" evidence="1">
    <location>
        <begin position="490"/>
        <end position="499"/>
    </location>
</feature>